<gene>
    <name evidence="1" type="ORF">E1161_17405</name>
</gene>
<keyword evidence="2" id="KW-1185">Reference proteome</keyword>
<reference evidence="1 2" key="1">
    <citation type="submission" date="2019-03" db="EMBL/GenBank/DDBJ databases">
        <title>Draft genome sequences of novel Actinobacteria.</title>
        <authorList>
            <person name="Sahin N."/>
            <person name="Ay H."/>
            <person name="Saygin H."/>
        </authorList>
    </citation>
    <scope>NUCLEOTIDE SEQUENCE [LARGE SCALE GENOMIC DNA]</scope>
    <source>
        <strain evidence="1 2">16K404</strain>
    </source>
</reference>
<dbReference type="Proteomes" id="UP000294744">
    <property type="component" value="Unassembled WGS sequence"/>
</dbReference>
<accession>A0A4R4UGL4</accession>
<dbReference type="AlphaFoldDB" id="A0A4R4UGL4"/>
<comment type="caution">
    <text evidence="1">The sequence shown here is derived from an EMBL/GenBank/DDBJ whole genome shotgun (WGS) entry which is preliminary data.</text>
</comment>
<sequence>MTDDLNGATRELLEQLADRLPKRRLDSYRTLADSGESAALLNELCKVLIARSTAVTPFEKAMLARLLDMAPAEGHEYIANRDQTLPRFRWPSRRKPVLKRISASSVPMRRLFLRFCPAGFHPTGRRSTGRSHVDEWPMLINELSASLVKRQIPVTVENGTRPRRC</sequence>
<organism evidence="1 2">
    <name type="scientific">Saccharopolyspora aridisoli</name>
    <dbReference type="NCBI Taxonomy" id="2530385"/>
    <lineage>
        <taxon>Bacteria</taxon>
        <taxon>Bacillati</taxon>
        <taxon>Actinomycetota</taxon>
        <taxon>Actinomycetes</taxon>
        <taxon>Pseudonocardiales</taxon>
        <taxon>Pseudonocardiaceae</taxon>
        <taxon>Saccharopolyspora</taxon>
    </lineage>
</organism>
<evidence type="ECO:0000313" key="1">
    <source>
        <dbReference type="EMBL" id="TDC90968.1"/>
    </source>
</evidence>
<dbReference type="OrthoDB" id="4554968at2"/>
<proteinExistence type="predicted"/>
<dbReference type="RefSeq" id="WP_132624556.1">
    <property type="nucleotide sequence ID" value="NZ_SMKV01000021.1"/>
</dbReference>
<evidence type="ECO:0000313" key="2">
    <source>
        <dbReference type="Proteomes" id="UP000294744"/>
    </source>
</evidence>
<dbReference type="EMBL" id="SMKV01000021">
    <property type="protein sequence ID" value="TDC90968.1"/>
    <property type="molecule type" value="Genomic_DNA"/>
</dbReference>
<protein>
    <submittedName>
        <fullName evidence="1">Uncharacterized protein</fullName>
    </submittedName>
</protein>
<name>A0A4R4UGL4_9PSEU</name>